<dbReference type="EMBL" id="QVQA01000032">
    <property type="protein sequence ID" value="KAF5099493.1"/>
    <property type="molecule type" value="Genomic_DNA"/>
</dbReference>
<gene>
    <name evidence="1" type="ORF">D0Z00_001625</name>
</gene>
<evidence type="ECO:0000313" key="1">
    <source>
        <dbReference type="EMBL" id="KAF5099493.1"/>
    </source>
</evidence>
<comment type="caution">
    <text evidence="1">The sequence shown here is derived from an EMBL/GenBank/DDBJ whole genome shotgun (WGS) entry which is preliminary data.</text>
</comment>
<evidence type="ECO:0000313" key="2">
    <source>
        <dbReference type="Proteomes" id="UP000744676"/>
    </source>
</evidence>
<protein>
    <submittedName>
        <fullName evidence="1">Uncharacterized protein</fullName>
    </submittedName>
</protein>
<keyword evidence="2" id="KW-1185">Reference proteome</keyword>
<name>A0ACB6V6G4_9ASCO</name>
<accession>A0ACB6V6G4</accession>
<organism evidence="1 2">
    <name type="scientific">Geotrichum galactomycetum</name>
    <dbReference type="NCBI Taxonomy" id="27317"/>
    <lineage>
        <taxon>Eukaryota</taxon>
        <taxon>Fungi</taxon>
        <taxon>Dikarya</taxon>
        <taxon>Ascomycota</taxon>
        <taxon>Saccharomycotina</taxon>
        <taxon>Dipodascomycetes</taxon>
        <taxon>Dipodascales</taxon>
        <taxon>Dipodascaceae</taxon>
        <taxon>Geotrichum</taxon>
    </lineage>
</organism>
<dbReference type="Proteomes" id="UP000744676">
    <property type="component" value="Unassembled WGS sequence"/>
</dbReference>
<sequence length="739" mass="81451">MSDAPTPTPNTEEKARPKRSGGPGTSATLRTSGIARVPDNNNLKASLFGTAFQINQKNYYTDYLRRDDQIMFYREWNEEQRRVKEQKNAPAGTGASTPLPDGVQSDAQQPAEEKIPQGAKTIVIHIGSRNLRVGLASQAYPKTTPFVIAHRMAANGAKEDDQRVPPRGEETSDSMFGDDFKSATDAVNRDFRERMRFYKRRIVPNSHELVVSFNKRAKGNAESIPDHNDPGRVEWTEPGANERYITGERALNLPTDSGYQLRWPVQHGLFNETDYNSPQELLGDIALILVDSLERELGLGVREYGEYSTVLIVPDLYQRAYVEALIQLLLQMGLARVCILQEAIAATFGAGVSTACVIDIGAQTTKISCVEEGMVIPDSRVNLKMGGDDITLALTKLLLRSHFPYDEIDLSRSYDLALANELKRKYATTNDADLTVQHYSFYQRAPGKRTQKFEFKTFEEVMLAPLGLFYPGLFEQGAKQARWCTKYNRTTGAPVRARYSLFPKAMDIYEEDASSDPVSLAQVALDSGSLSIYKEEEDPAVASGAPPTAESTPVPAASGGNDDDDPEPEKKQKQFPAGAVDPLDPALTGLDHAVIESVTQAVAAKSGLPVGTRQHRETLQMQRGFYENLLVVGGGVSALPGFNVLLVDRVSMWLNHAERPLVSATASAMSANGAGADKRTTDDYISVMPPPREMDPQMITWKGGGVFAKLKIVGECWVSARDWDMLGARTLQYKSLFSY</sequence>
<proteinExistence type="predicted"/>
<reference evidence="1 2" key="1">
    <citation type="journal article" date="2020" name="Front. Microbiol.">
        <title>Phenotypic and Genetic Characterization of the Cheese Ripening Yeast Geotrichum candidum.</title>
        <authorList>
            <person name="Perkins V."/>
            <person name="Vignola S."/>
            <person name="Lessard M.H."/>
            <person name="Plante P.L."/>
            <person name="Corbeil J."/>
            <person name="Dugat-Bony E."/>
            <person name="Frenette M."/>
            <person name="Labrie S."/>
        </authorList>
    </citation>
    <scope>NUCLEOTIDE SEQUENCE [LARGE SCALE GENOMIC DNA]</scope>
    <source>
        <strain evidence="1 2">LMA-1147</strain>
    </source>
</reference>